<proteinExistence type="predicted"/>
<protein>
    <submittedName>
        <fullName evidence="1">Uncharacterized protein</fullName>
    </submittedName>
</protein>
<accession>A0A9X4KIA2</accession>
<dbReference type="EMBL" id="JAPDHZ010000003">
    <property type="protein sequence ID" value="MDG0792331.1"/>
    <property type="molecule type" value="Genomic_DNA"/>
</dbReference>
<dbReference type="AlphaFoldDB" id="A0A9X4KIA2"/>
<keyword evidence="2" id="KW-1185">Reference proteome</keyword>
<dbReference type="RefSeq" id="WP_277566143.1">
    <property type="nucleotide sequence ID" value="NZ_JAPDHZ010000003.1"/>
</dbReference>
<evidence type="ECO:0000313" key="1">
    <source>
        <dbReference type="EMBL" id="MDG0792331.1"/>
    </source>
</evidence>
<reference evidence="1 2" key="1">
    <citation type="submission" date="2022-10" db="EMBL/GenBank/DDBJ databases">
        <title>Comparative genomic analysis of Cohnella hashimotonis sp. nov., isolated from the International Space Station.</title>
        <authorList>
            <person name="Simpson A."/>
            <person name="Venkateswaran K."/>
        </authorList>
    </citation>
    <scope>NUCLEOTIDE SEQUENCE [LARGE SCALE GENOMIC DNA]</scope>
    <source>
        <strain evidence="1 2">DSM 18997</strain>
    </source>
</reference>
<gene>
    <name evidence="1" type="ORF">OMP38_16750</name>
</gene>
<sequence length="226" mass="25406">MRERQLHYAQLREGAEVAFRQQVEREAAALREGWESEGLREISVFACGPYVCMYAERLDAGEGAVWDWPRCYESYLEKWPPAAPAGKRTGGADEAPFRLAVPMIDIFHDGLAEELEASGVRHQPEERIGTLARLKPALASSYIYYHYQRQEETPGSFNASCVIGSAGALLFNYRELPAVAGAVKRQGLLKTNHSPADWHEVMAPHFDPWADAKAGEELWRGMERIV</sequence>
<name>A0A9X4KIA2_9BACL</name>
<evidence type="ECO:0000313" key="2">
    <source>
        <dbReference type="Proteomes" id="UP001153387"/>
    </source>
</evidence>
<organism evidence="1 2">
    <name type="scientific">Cohnella ginsengisoli</name>
    <dbReference type="NCBI Taxonomy" id="425004"/>
    <lineage>
        <taxon>Bacteria</taxon>
        <taxon>Bacillati</taxon>
        <taxon>Bacillota</taxon>
        <taxon>Bacilli</taxon>
        <taxon>Bacillales</taxon>
        <taxon>Paenibacillaceae</taxon>
        <taxon>Cohnella</taxon>
    </lineage>
</organism>
<dbReference type="Proteomes" id="UP001153387">
    <property type="component" value="Unassembled WGS sequence"/>
</dbReference>
<comment type="caution">
    <text evidence="1">The sequence shown here is derived from an EMBL/GenBank/DDBJ whole genome shotgun (WGS) entry which is preliminary data.</text>
</comment>